<evidence type="ECO:0000256" key="2">
    <source>
        <dbReference type="ARBA" id="ARBA00022692"/>
    </source>
</evidence>
<proteinExistence type="predicted"/>
<feature type="transmembrane region" description="Helical" evidence="5">
    <location>
        <begin position="83"/>
        <end position="106"/>
    </location>
</feature>
<dbReference type="Proteomes" id="UP000199437">
    <property type="component" value="Unassembled WGS sequence"/>
</dbReference>
<dbReference type="Pfam" id="PF01943">
    <property type="entry name" value="Polysacc_synt"/>
    <property type="match status" value="1"/>
</dbReference>
<organism evidence="6 7">
    <name type="scientific">Roseivirga pacifica</name>
    <dbReference type="NCBI Taxonomy" id="1267423"/>
    <lineage>
        <taxon>Bacteria</taxon>
        <taxon>Pseudomonadati</taxon>
        <taxon>Bacteroidota</taxon>
        <taxon>Cytophagia</taxon>
        <taxon>Cytophagales</taxon>
        <taxon>Roseivirgaceae</taxon>
        <taxon>Roseivirga</taxon>
    </lineage>
</organism>
<feature type="transmembrane region" description="Helical" evidence="5">
    <location>
        <begin position="412"/>
        <end position="431"/>
    </location>
</feature>
<reference evidence="7" key="1">
    <citation type="submission" date="2016-10" db="EMBL/GenBank/DDBJ databases">
        <authorList>
            <person name="Varghese N."/>
            <person name="Submissions S."/>
        </authorList>
    </citation>
    <scope>NUCLEOTIDE SEQUENCE [LARGE SCALE GENOMIC DNA]</scope>
    <source>
        <strain evidence="7">CGMCC 1.12402</strain>
    </source>
</reference>
<dbReference type="GeneID" id="99985718"/>
<feature type="transmembrane region" description="Helical" evidence="5">
    <location>
        <begin position="437"/>
        <end position="459"/>
    </location>
</feature>
<keyword evidence="2 5" id="KW-0812">Transmembrane</keyword>
<feature type="transmembrane region" description="Helical" evidence="5">
    <location>
        <begin position="40"/>
        <end position="62"/>
    </location>
</feature>
<feature type="transmembrane region" description="Helical" evidence="5">
    <location>
        <begin position="7"/>
        <end position="28"/>
    </location>
</feature>
<feature type="transmembrane region" description="Helical" evidence="5">
    <location>
        <begin position="239"/>
        <end position="264"/>
    </location>
</feature>
<dbReference type="GO" id="GO:0016020">
    <property type="term" value="C:membrane"/>
    <property type="evidence" value="ECO:0007669"/>
    <property type="project" value="UniProtKB-SubCell"/>
</dbReference>
<feature type="transmembrane region" description="Helical" evidence="5">
    <location>
        <begin position="352"/>
        <end position="372"/>
    </location>
</feature>
<feature type="transmembrane region" description="Helical" evidence="5">
    <location>
        <begin position="378"/>
        <end position="400"/>
    </location>
</feature>
<feature type="transmembrane region" description="Helical" evidence="5">
    <location>
        <begin position="142"/>
        <end position="161"/>
    </location>
</feature>
<evidence type="ECO:0000256" key="3">
    <source>
        <dbReference type="ARBA" id="ARBA00022989"/>
    </source>
</evidence>
<protein>
    <submittedName>
        <fullName evidence="6">Membrane protein involved in the export of O-antigen and teichoic acid</fullName>
    </submittedName>
</protein>
<dbReference type="AlphaFoldDB" id="A0A1I0N7U1"/>
<dbReference type="CDD" id="cd13128">
    <property type="entry name" value="MATE_Wzx_like"/>
    <property type="match status" value="1"/>
</dbReference>
<dbReference type="PANTHER" id="PTHR43424">
    <property type="entry name" value="LOCUS PUTATIVE PROTEIN 1-RELATED"/>
    <property type="match status" value="1"/>
</dbReference>
<dbReference type="InterPro" id="IPR002797">
    <property type="entry name" value="Polysacc_synth"/>
</dbReference>
<keyword evidence="4 5" id="KW-0472">Membrane</keyword>
<comment type="subcellular location">
    <subcellularLocation>
        <location evidence="1">Membrane</location>
        <topology evidence="1">Multi-pass membrane protein</topology>
    </subcellularLocation>
</comment>
<feature type="transmembrane region" description="Helical" evidence="5">
    <location>
        <begin position="209"/>
        <end position="233"/>
    </location>
</feature>
<accession>A0A1I0N7U1</accession>
<dbReference type="RefSeq" id="WP_090257388.1">
    <property type="nucleotide sequence ID" value="NZ_FOIR01000001.1"/>
</dbReference>
<keyword evidence="3 5" id="KW-1133">Transmembrane helix</keyword>
<dbReference type="PANTHER" id="PTHR43424:SF1">
    <property type="entry name" value="LOCUS PUTATIVE PROTEIN 1-RELATED"/>
    <property type="match status" value="1"/>
</dbReference>
<dbReference type="OrthoDB" id="9815702at2"/>
<evidence type="ECO:0000313" key="7">
    <source>
        <dbReference type="Proteomes" id="UP000199437"/>
    </source>
</evidence>
<feature type="transmembrane region" description="Helical" evidence="5">
    <location>
        <begin position="167"/>
        <end position="188"/>
    </location>
</feature>
<feature type="transmembrane region" description="Helical" evidence="5">
    <location>
        <begin position="285"/>
        <end position="304"/>
    </location>
</feature>
<evidence type="ECO:0000313" key="6">
    <source>
        <dbReference type="EMBL" id="SEV97002.1"/>
    </source>
</evidence>
<dbReference type="STRING" id="1267423.SAMN05216290_0980"/>
<dbReference type="InterPro" id="IPR052556">
    <property type="entry name" value="PolySynth_Transporter"/>
</dbReference>
<evidence type="ECO:0000256" key="4">
    <source>
        <dbReference type="ARBA" id="ARBA00023136"/>
    </source>
</evidence>
<keyword evidence="7" id="KW-1185">Reference proteome</keyword>
<dbReference type="EMBL" id="FOIR01000001">
    <property type="protein sequence ID" value="SEV97002.1"/>
    <property type="molecule type" value="Genomic_DNA"/>
</dbReference>
<feature type="transmembrane region" description="Helical" evidence="5">
    <location>
        <begin position="112"/>
        <end position="133"/>
    </location>
</feature>
<sequence length="476" mass="52348">MSIKKNYSFNLLNSLLNIIFPIITFPYAARILSPEGIGEVQFIFSFAQYFSILAAFGMPIYGVKAIASAKGNSSEESRVASTLILLSIITATIAFAIFFVSVQFVAPSKNSFATNLIAGLLILFGFLNVDWFFSGRQEFKLIALRSFIVKLFSLSILFFFVKEPEDTFPYLLFLVFLYVGNYILNFTFLMKRIKLSLKDISIKPHLKPLTLIFSMAVATTIYTTLDVVILGLLSNERQVGLYTAAVKLSKVSLPILTSLGLVVIPKATQILASGPNGNNKLFSKSFSFIVLLAVPMCAGIYLLAPESVILFSGIEFIEAAEVVKVLSLLPLLIGIGHFASFQILVPLNKNAAISISTFVGVILFLLATFLLIPKFGSTGAAVATVSTELVVSGIYLLFIPKELRLHLPWKKIPYAIASCLLFIPIVLSLRANLNSELIIFLSSVCLCLASYLAVQHFLFKEGLVKEVFAFLKSRGR</sequence>
<evidence type="ECO:0000256" key="1">
    <source>
        <dbReference type="ARBA" id="ARBA00004141"/>
    </source>
</evidence>
<name>A0A1I0N7U1_9BACT</name>
<evidence type="ECO:0000256" key="5">
    <source>
        <dbReference type="SAM" id="Phobius"/>
    </source>
</evidence>
<gene>
    <name evidence="6" type="ORF">SAMN05216290_0980</name>
</gene>
<feature type="transmembrane region" description="Helical" evidence="5">
    <location>
        <begin position="324"/>
        <end position="345"/>
    </location>
</feature>